<dbReference type="InterPro" id="IPR050603">
    <property type="entry name" value="MYST_HAT"/>
</dbReference>
<dbReference type="PANTHER" id="PTHR10615:SF161">
    <property type="entry name" value="HISTONE ACETYLTRANSFERASE KAT7"/>
    <property type="match status" value="1"/>
</dbReference>
<evidence type="ECO:0000256" key="10">
    <source>
        <dbReference type="ARBA" id="ARBA00023242"/>
    </source>
</evidence>
<dbReference type="SUPFAM" id="SSF54160">
    <property type="entry name" value="Chromo domain-like"/>
    <property type="match status" value="1"/>
</dbReference>
<dbReference type="Pfam" id="PF01853">
    <property type="entry name" value="MOZ_SAS"/>
    <property type="match status" value="1"/>
</dbReference>
<dbReference type="Gene3D" id="2.30.30.140">
    <property type="match status" value="1"/>
</dbReference>
<dbReference type="EC" id="2.3.1.48" evidence="3 12"/>
<evidence type="ECO:0000256" key="11">
    <source>
        <dbReference type="PIRSR" id="PIRSR602717-51"/>
    </source>
</evidence>
<comment type="caution">
    <text evidence="14">The sequence shown here is derived from an EMBL/GenBank/DDBJ whole genome shotgun (WGS) entry which is preliminary data.</text>
</comment>
<evidence type="ECO:0000259" key="13">
    <source>
        <dbReference type="PROSITE" id="PS51726"/>
    </source>
</evidence>
<evidence type="ECO:0000256" key="7">
    <source>
        <dbReference type="ARBA" id="ARBA00022833"/>
    </source>
</evidence>
<dbReference type="Proteomes" id="UP000053232">
    <property type="component" value="Unassembled WGS sequence"/>
</dbReference>
<dbReference type="Gene3D" id="1.10.10.10">
    <property type="entry name" value="Winged helix-like DNA-binding domain superfamily/Winged helix DNA-binding domain"/>
    <property type="match status" value="1"/>
</dbReference>
<evidence type="ECO:0000256" key="5">
    <source>
        <dbReference type="ARBA" id="ARBA00022723"/>
    </source>
</evidence>
<dbReference type="PANTHER" id="PTHR10615">
    <property type="entry name" value="HISTONE ACETYLTRANSFERASE"/>
    <property type="match status" value="1"/>
</dbReference>
<comment type="subcellular location">
    <subcellularLocation>
        <location evidence="1 12">Nucleus</location>
    </subcellularLocation>
</comment>
<organism evidence="14 15">
    <name type="scientific">Oxytricha trifallax</name>
    <dbReference type="NCBI Taxonomy" id="1172189"/>
    <lineage>
        <taxon>Eukaryota</taxon>
        <taxon>Sar</taxon>
        <taxon>Alveolata</taxon>
        <taxon>Ciliophora</taxon>
        <taxon>Intramacronucleata</taxon>
        <taxon>Spirotrichea</taxon>
        <taxon>Stichotrichia</taxon>
        <taxon>Sporadotrichida</taxon>
        <taxon>Oxytrichidae</taxon>
        <taxon>Oxytrichinae</taxon>
        <taxon>Oxytricha</taxon>
    </lineage>
</organism>
<dbReference type="InterPro" id="IPR036388">
    <property type="entry name" value="WH-like_DNA-bd_sf"/>
</dbReference>
<gene>
    <name evidence="14" type="ORF">OXYTRIMIC_704</name>
</gene>
<evidence type="ECO:0000256" key="4">
    <source>
        <dbReference type="ARBA" id="ARBA00022679"/>
    </source>
</evidence>
<evidence type="ECO:0000256" key="3">
    <source>
        <dbReference type="ARBA" id="ARBA00013184"/>
    </source>
</evidence>
<dbReference type="PROSITE" id="PS51726">
    <property type="entry name" value="MYST_HAT"/>
    <property type="match status" value="1"/>
</dbReference>
<evidence type="ECO:0000256" key="1">
    <source>
        <dbReference type="ARBA" id="ARBA00004123"/>
    </source>
</evidence>
<dbReference type="GO" id="GO:0003712">
    <property type="term" value="F:transcription coregulator activity"/>
    <property type="evidence" value="ECO:0007669"/>
    <property type="project" value="TreeGrafter"/>
</dbReference>
<feature type="domain" description="MYST-type HAT" evidence="13">
    <location>
        <begin position="158"/>
        <end position="430"/>
    </location>
</feature>
<dbReference type="GO" id="GO:0003682">
    <property type="term" value="F:chromatin binding"/>
    <property type="evidence" value="ECO:0007669"/>
    <property type="project" value="TreeGrafter"/>
</dbReference>
<dbReference type="GO" id="GO:0000785">
    <property type="term" value="C:chromatin"/>
    <property type="evidence" value="ECO:0007669"/>
    <property type="project" value="TreeGrafter"/>
</dbReference>
<dbReference type="GO" id="GO:0008270">
    <property type="term" value="F:zinc ion binding"/>
    <property type="evidence" value="ECO:0007669"/>
    <property type="project" value="UniProtKB-KW"/>
</dbReference>
<dbReference type="InterPro" id="IPR016197">
    <property type="entry name" value="Chromo-like_dom_sf"/>
</dbReference>
<dbReference type="GO" id="GO:0006357">
    <property type="term" value="P:regulation of transcription by RNA polymerase II"/>
    <property type="evidence" value="ECO:0007669"/>
    <property type="project" value="TreeGrafter"/>
</dbReference>
<dbReference type="GO" id="GO:0005634">
    <property type="term" value="C:nucleus"/>
    <property type="evidence" value="ECO:0007669"/>
    <property type="project" value="UniProtKB-SubCell"/>
</dbReference>
<dbReference type="InterPro" id="IPR025995">
    <property type="entry name" value="Tudor-knot"/>
</dbReference>
<dbReference type="AlphaFoldDB" id="A0A073I0D5"/>
<evidence type="ECO:0000313" key="14">
    <source>
        <dbReference type="EMBL" id="KEJ83144.1"/>
    </source>
</evidence>
<dbReference type="InterPro" id="IPR002717">
    <property type="entry name" value="HAT_MYST-type"/>
</dbReference>
<dbReference type="Gene3D" id="3.30.60.60">
    <property type="entry name" value="N-acetyl transferase-like"/>
    <property type="match status" value="1"/>
</dbReference>
<keyword evidence="6" id="KW-0863">Zinc-finger</keyword>
<sequence length="438" mass="51625">MQRAYGKVVNNTQNMHILQINQTNSAEKAGAIKKDTIVKAQMLNGDWHAAKILEADFTKEDDPLIQNALHSNQINQSDVTQIKFKYYVTFVDQNRRLDSWLLQNQIQLLPKQNIDIEETSRQKMKDDLLNKFNKANLFDNDEHAGMDKRQMQDHEEATKIKTIRNIELGGHLLQTWYYSPFPREFHVDTIFSCDFCLDFFLEKNQKDLHVLQCILKHPPGDEIYRDEKLSVFEVDGYLQRKYCENLCLISKLFLDHKTLRYDCSPFRFYVICEPRPTCFQIAGYFSKEKGQVEQNLSCILVLPSYQRKGYGKFLIEFSYELSLIEKRTGTPERPLSDLGFRSYITWWTQKIVSILLESEDQTISIQNIADLTSIDQNDILYVLENFKILRKNDPNSKPFLFTQKEYLEEILNHIGKPSKKVIRENIHWVPHMIKFNKN</sequence>
<keyword evidence="4 14" id="KW-0808">Transferase</keyword>
<dbReference type="CDD" id="cd04301">
    <property type="entry name" value="NAT_SF"/>
    <property type="match status" value="1"/>
</dbReference>
<dbReference type="InterPro" id="IPR016181">
    <property type="entry name" value="Acyl_CoA_acyltransferase"/>
</dbReference>
<dbReference type="Pfam" id="PF11717">
    <property type="entry name" value="Tudor-knot"/>
    <property type="match status" value="1"/>
</dbReference>
<dbReference type="Gene3D" id="3.40.630.30">
    <property type="match status" value="1"/>
</dbReference>
<dbReference type="Pfam" id="PF17772">
    <property type="entry name" value="zf-MYST"/>
    <property type="match status" value="1"/>
</dbReference>
<proteinExistence type="inferred from homology"/>
<evidence type="ECO:0000256" key="2">
    <source>
        <dbReference type="ARBA" id="ARBA00010107"/>
    </source>
</evidence>
<protein>
    <recommendedName>
        <fullName evidence="3 12">Histone acetyltransferase</fullName>
        <ecNumber evidence="3 12">2.3.1.48</ecNumber>
    </recommendedName>
</protein>
<feature type="active site" description="Proton donor/acceptor" evidence="11">
    <location>
        <position position="332"/>
    </location>
</feature>
<keyword evidence="8" id="KW-0156">Chromatin regulator</keyword>
<keyword evidence="5" id="KW-0479">Metal-binding</keyword>
<dbReference type="EMBL" id="ARYC01000187">
    <property type="protein sequence ID" value="KEJ83144.1"/>
    <property type="molecule type" value="Genomic_DNA"/>
</dbReference>
<keyword evidence="10 12" id="KW-0539">Nucleus</keyword>
<evidence type="ECO:0000256" key="9">
    <source>
        <dbReference type="ARBA" id="ARBA00022990"/>
    </source>
</evidence>
<keyword evidence="7" id="KW-0862">Zinc</keyword>
<accession>A0A073I0D5</accession>
<reference evidence="15" key="1">
    <citation type="journal article" date="2014" name="Cell">
        <title>The Architecture of a Scrambled Genome Reveals Massive Levels of Genomic Rearrangement during Development.</title>
        <authorList>
            <person name="Chen X."/>
            <person name="Bracht J.R."/>
            <person name="Goldman A.D."/>
            <person name="Dolzhenko E."/>
            <person name="Clay D.M."/>
            <person name="Swart E.C."/>
            <person name="Perlman D.H."/>
            <person name="Doak T.G."/>
            <person name="Stuart A."/>
            <person name="Amemiya C.T."/>
            <person name="Sebra R.P."/>
            <person name="Landweber L.F."/>
        </authorList>
    </citation>
    <scope>NUCLEOTIDE SEQUENCE [LARGE SCALE GENOMIC DNA]</scope>
    <source>
        <strain evidence="15">JRB310</strain>
    </source>
</reference>
<comment type="similarity">
    <text evidence="2 12">Belongs to the MYST (SAS/MOZ) family.</text>
</comment>
<evidence type="ECO:0000313" key="15">
    <source>
        <dbReference type="Proteomes" id="UP000053232"/>
    </source>
</evidence>
<dbReference type="InterPro" id="IPR040706">
    <property type="entry name" value="Zf-MYST"/>
</dbReference>
<evidence type="ECO:0000256" key="12">
    <source>
        <dbReference type="RuleBase" id="RU361211"/>
    </source>
</evidence>
<evidence type="ECO:0000256" key="6">
    <source>
        <dbReference type="ARBA" id="ARBA00022771"/>
    </source>
</evidence>
<name>A0A073I0D5_9SPIT</name>
<dbReference type="GO" id="GO:0004402">
    <property type="term" value="F:histone acetyltransferase activity"/>
    <property type="evidence" value="ECO:0007669"/>
    <property type="project" value="InterPro"/>
</dbReference>
<dbReference type="SUPFAM" id="SSF55729">
    <property type="entry name" value="Acyl-CoA N-acyltransferases (Nat)"/>
    <property type="match status" value="1"/>
</dbReference>
<keyword evidence="15" id="KW-1185">Reference proteome</keyword>
<comment type="catalytic activity">
    <reaction evidence="12">
        <text>L-lysyl-[protein] + acetyl-CoA = N(6)-acetyl-L-lysyl-[protein] + CoA + H(+)</text>
        <dbReference type="Rhea" id="RHEA:45948"/>
        <dbReference type="Rhea" id="RHEA-COMP:9752"/>
        <dbReference type="Rhea" id="RHEA-COMP:10731"/>
        <dbReference type="ChEBI" id="CHEBI:15378"/>
        <dbReference type="ChEBI" id="CHEBI:29969"/>
        <dbReference type="ChEBI" id="CHEBI:57287"/>
        <dbReference type="ChEBI" id="CHEBI:57288"/>
        <dbReference type="ChEBI" id="CHEBI:61930"/>
        <dbReference type="EC" id="2.3.1.48"/>
    </reaction>
</comment>
<evidence type="ECO:0000256" key="8">
    <source>
        <dbReference type="ARBA" id="ARBA00022853"/>
    </source>
</evidence>
<keyword evidence="9" id="KW-0007">Acetylation</keyword>